<dbReference type="CDD" id="cd00082">
    <property type="entry name" value="HisKA"/>
    <property type="match status" value="1"/>
</dbReference>
<keyword evidence="5 8" id="KW-0812">Transmembrane</keyword>
<keyword evidence="8" id="KW-0472">Membrane</keyword>
<dbReference type="PANTHER" id="PTHR45436">
    <property type="entry name" value="SENSOR HISTIDINE KINASE YKOH"/>
    <property type="match status" value="1"/>
</dbReference>
<dbReference type="Proteomes" id="UP001597061">
    <property type="component" value="Unassembled WGS sequence"/>
</dbReference>
<reference evidence="11" key="1">
    <citation type="journal article" date="2019" name="Int. J. Syst. Evol. Microbiol.">
        <title>The Global Catalogue of Microorganisms (GCM) 10K type strain sequencing project: providing services to taxonomists for standard genome sequencing and annotation.</title>
        <authorList>
            <consortium name="The Broad Institute Genomics Platform"/>
            <consortium name="The Broad Institute Genome Sequencing Center for Infectious Disease"/>
            <person name="Wu L."/>
            <person name="Ma J."/>
        </authorList>
    </citation>
    <scope>NUCLEOTIDE SEQUENCE [LARGE SCALE GENOMIC DNA]</scope>
    <source>
        <strain evidence="11">CCUG 62414</strain>
    </source>
</reference>
<evidence type="ECO:0000256" key="4">
    <source>
        <dbReference type="ARBA" id="ARBA00022679"/>
    </source>
</evidence>
<evidence type="ECO:0000256" key="3">
    <source>
        <dbReference type="ARBA" id="ARBA00022553"/>
    </source>
</evidence>
<feature type="transmembrane region" description="Helical" evidence="8">
    <location>
        <begin position="127"/>
        <end position="149"/>
    </location>
</feature>
<dbReference type="InterPro" id="IPR036097">
    <property type="entry name" value="HisK_dim/P_sf"/>
</dbReference>
<keyword evidence="7 8" id="KW-1133">Transmembrane helix</keyword>
<evidence type="ECO:0000256" key="5">
    <source>
        <dbReference type="ARBA" id="ARBA00022692"/>
    </source>
</evidence>
<feature type="transmembrane region" description="Helical" evidence="8">
    <location>
        <begin position="12"/>
        <end position="33"/>
    </location>
</feature>
<dbReference type="InterPro" id="IPR003661">
    <property type="entry name" value="HisK_dim/P_dom"/>
</dbReference>
<feature type="domain" description="Histidine kinase" evidence="9">
    <location>
        <begin position="216"/>
        <end position="415"/>
    </location>
</feature>
<comment type="catalytic activity">
    <reaction evidence="1">
        <text>ATP + protein L-histidine = ADP + protein N-phospho-L-histidine.</text>
        <dbReference type="EC" id="2.7.13.3"/>
    </reaction>
</comment>
<evidence type="ECO:0000256" key="8">
    <source>
        <dbReference type="SAM" id="Phobius"/>
    </source>
</evidence>
<dbReference type="SMART" id="SM00388">
    <property type="entry name" value="HisKA"/>
    <property type="match status" value="1"/>
</dbReference>
<dbReference type="EMBL" id="JBHTJI010000042">
    <property type="protein sequence ID" value="MFD0991194.1"/>
    <property type="molecule type" value="Genomic_DNA"/>
</dbReference>
<comment type="caution">
    <text evidence="10">The sequence shown here is derived from an EMBL/GenBank/DDBJ whole genome shotgun (WGS) entry which is preliminary data.</text>
</comment>
<protein>
    <recommendedName>
        <fullName evidence="2">histidine kinase</fullName>
        <ecNumber evidence="2">2.7.13.3</ecNumber>
    </recommendedName>
</protein>
<gene>
    <name evidence="10" type="ORF">ACFQ1R_13890</name>
</gene>
<evidence type="ECO:0000256" key="6">
    <source>
        <dbReference type="ARBA" id="ARBA00022777"/>
    </source>
</evidence>
<proteinExistence type="predicted"/>
<accession>A0ABW3JLA0</accession>
<dbReference type="InterPro" id="IPR036890">
    <property type="entry name" value="HATPase_C_sf"/>
</dbReference>
<dbReference type="Pfam" id="PF00512">
    <property type="entry name" value="HisKA"/>
    <property type="match status" value="1"/>
</dbReference>
<dbReference type="SUPFAM" id="SSF55874">
    <property type="entry name" value="ATPase domain of HSP90 chaperone/DNA topoisomerase II/histidine kinase"/>
    <property type="match status" value="1"/>
</dbReference>
<dbReference type="PROSITE" id="PS50109">
    <property type="entry name" value="HIS_KIN"/>
    <property type="match status" value="1"/>
</dbReference>
<dbReference type="EC" id="2.7.13.3" evidence="2"/>
<evidence type="ECO:0000259" key="9">
    <source>
        <dbReference type="PROSITE" id="PS50109"/>
    </source>
</evidence>
<evidence type="ECO:0000256" key="1">
    <source>
        <dbReference type="ARBA" id="ARBA00000085"/>
    </source>
</evidence>
<keyword evidence="3" id="KW-0597">Phosphoprotein</keyword>
<name>A0ABW3JLA0_9FLAO</name>
<keyword evidence="11" id="KW-1185">Reference proteome</keyword>
<dbReference type="InterPro" id="IPR005467">
    <property type="entry name" value="His_kinase_dom"/>
</dbReference>
<evidence type="ECO:0000313" key="11">
    <source>
        <dbReference type="Proteomes" id="UP001597061"/>
    </source>
</evidence>
<dbReference type="PANTHER" id="PTHR45436:SF5">
    <property type="entry name" value="SENSOR HISTIDINE KINASE TRCS"/>
    <property type="match status" value="1"/>
</dbReference>
<dbReference type="SUPFAM" id="SSF47384">
    <property type="entry name" value="Homodimeric domain of signal transducing histidine kinase"/>
    <property type="match status" value="1"/>
</dbReference>
<dbReference type="RefSeq" id="WP_379926876.1">
    <property type="nucleotide sequence ID" value="NZ_JBHTJI010000042.1"/>
</dbReference>
<dbReference type="CDD" id="cd00075">
    <property type="entry name" value="HATPase"/>
    <property type="match status" value="1"/>
</dbReference>
<dbReference type="InterPro" id="IPR003594">
    <property type="entry name" value="HATPase_dom"/>
</dbReference>
<dbReference type="Pfam" id="PF02518">
    <property type="entry name" value="HATPase_c"/>
    <property type="match status" value="1"/>
</dbReference>
<dbReference type="Gene3D" id="1.10.287.130">
    <property type="match status" value="1"/>
</dbReference>
<dbReference type="Gene3D" id="3.30.565.10">
    <property type="entry name" value="Histidine kinase-like ATPase, C-terminal domain"/>
    <property type="match status" value="1"/>
</dbReference>
<evidence type="ECO:0000256" key="2">
    <source>
        <dbReference type="ARBA" id="ARBA00012438"/>
    </source>
</evidence>
<evidence type="ECO:0000313" key="10">
    <source>
        <dbReference type="EMBL" id="MFD0991194.1"/>
    </source>
</evidence>
<dbReference type="InterPro" id="IPR050428">
    <property type="entry name" value="TCS_sensor_his_kinase"/>
</dbReference>
<evidence type="ECO:0000256" key="7">
    <source>
        <dbReference type="ARBA" id="ARBA00022989"/>
    </source>
</evidence>
<organism evidence="10 11">
    <name type="scientific">Mariniflexile jejuense</name>
    <dbReference type="NCBI Taxonomy" id="1173582"/>
    <lineage>
        <taxon>Bacteria</taxon>
        <taxon>Pseudomonadati</taxon>
        <taxon>Bacteroidota</taxon>
        <taxon>Flavobacteriia</taxon>
        <taxon>Flavobacteriales</taxon>
        <taxon>Flavobacteriaceae</taxon>
        <taxon>Mariniflexile</taxon>
    </lineage>
</organism>
<dbReference type="GO" id="GO:0016301">
    <property type="term" value="F:kinase activity"/>
    <property type="evidence" value="ECO:0007669"/>
    <property type="project" value="UniProtKB-KW"/>
</dbReference>
<keyword evidence="4" id="KW-0808">Transferase</keyword>
<keyword evidence="6 10" id="KW-0418">Kinase</keyword>
<sequence length="415" mass="48331">MAKKIKLIKKTSKTFLLTGLVLTILSTGILYYYTKHLLQQEIDEILYSTEARVVNAIKTNNQLFSLPPIVEIRKAEIIQPQVFKDTVIFDPSQKEMELFRELTTFKHINNQIYQVTVRDFVVENDQILIAIVTSTITVFILAFFFLFYFNTAKNLKLWSPFFNNLEQMKRFSLTSNQSIELEDSDILEFSELNKEIRTLTNKVKTDYENLKQFTENVSHEIQTPLAIIQAKIDTFINDGSISDKQFQDISSIQKDIQRLKLLNQKITLITKVDNHQFDNLEIVNLTSLISKKIESFKEISTNSIYFDSEQDIVVSMDAYLADILINNLISNAIKYNSRKEAIIIITNKKSLIISNAGDRELLNPEKLFLRFYTETNNKHSIGLGLTIVKKICDLYNFKVNYSFKEQKHFFQLIFK</sequence>